<dbReference type="EMBL" id="BFAV01000154">
    <property type="protein sequence ID" value="GBF34925.1"/>
    <property type="molecule type" value="Genomic_DNA"/>
</dbReference>
<dbReference type="Proteomes" id="UP000239549">
    <property type="component" value="Unassembled WGS sequence"/>
</dbReference>
<dbReference type="AlphaFoldDB" id="A0A2L2XFC0"/>
<accession>A0A2L2XFC0</accession>
<evidence type="ECO:0000313" key="2">
    <source>
        <dbReference type="Proteomes" id="UP000239549"/>
    </source>
</evidence>
<protein>
    <submittedName>
        <fullName evidence="1">Uncharacterized protein</fullName>
    </submittedName>
</protein>
<proteinExistence type="predicted"/>
<sequence>MLCGLAANDNLFNIYTIAKYQYLICIQLQRQLYKTGIYFPNQSHIIDKFFTKYFNIFVKIILFTNIFIF</sequence>
<comment type="caution">
    <text evidence="1">The sequence shown here is derived from an EMBL/GenBank/DDBJ whole genome shotgun (WGS) entry which is preliminary data.</text>
</comment>
<reference evidence="2" key="1">
    <citation type="submission" date="2018-02" db="EMBL/GenBank/DDBJ databases">
        <title>Genome sequence of Desulfocucumis palustris strain NAW-5.</title>
        <authorList>
            <person name="Watanabe M."/>
            <person name="Kojima H."/>
            <person name="Fukui M."/>
        </authorList>
    </citation>
    <scope>NUCLEOTIDE SEQUENCE [LARGE SCALE GENOMIC DNA]</scope>
    <source>
        <strain evidence="2">NAW-5</strain>
    </source>
</reference>
<organism evidence="1 2">
    <name type="scientific">Desulfocucumis palustris</name>
    <dbReference type="NCBI Taxonomy" id="1898651"/>
    <lineage>
        <taxon>Bacteria</taxon>
        <taxon>Bacillati</taxon>
        <taxon>Bacillota</taxon>
        <taxon>Clostridia</taxon>
        <taxon>Eubacteriales</taxon>
        <taxon>Desulfocucumaceae</taxon>
        <taxon>Desulfocucumis</taxon>
    </lineage>
</organism>
<name>A0A2L2XFC0_9FIRM</name>
<gene>
    <name evidence="1" type="ORF">DCCM_4045</name>
</gene>
<evidence type="ECO:0000313" key="1">
    <source>
        <dbReference type="EMBL" id="GBF34925.1"/>
    </source>
</evidence>
<keyword evidence="2" id="KW-1185">Reference proteome</keyword>